<dbReference type="AlphaFoldDB" id="X1CFH8"/>
<dbReference type="InterPro" id="IPR023214">
    <property type="entry name" value="HAD_sf"/>
</dbReference>
<feature type="non-terminal residue" evidence="1">
    <location>
        <position position="1"/>
    </location>
</feature>
<dbReference type="EMBL" id="BART01037372">
    <property type="protein sequence ID" value="GAH07051.1"/>
    <property type="molecule type" value="Genomic_DNA"/>
</dbReference>
<reference evidence="1" key="1">
    <citation type="journal article" date="2014" name="Front. Microbiol.">
        <title>High frequency of phylogenetically diverse reductive dehalogenase-homologous genes in deep subseafloor sedimentary metagenomes.</title>
        <authorList>
            <person name="Kawai M."/>
            <person name="Futagami T."/>
            <person name="Toyoda A."/>
            <person name="Takaki Y."/>
            <person name="Nishi S."/>
            <person name="Hori S."/>
            <person name="Arai W."/>
            <person name="Tsubouchi T."/>
            <person name="Morono Y."/>
            <person name="Uchiyama I."/>
            <person name="Ito T."/>
            <person name="Fujiyama A."/>
            <person name="Inagaki F."/>
            <person name="Takami H."/>
        </authorList>
    </citation>
    <scope>NUCLEOTIDE SEQUENCE</scope>
    <source>
        <strain evidence="1">Expedition CK06-06</strain>
    </source>
</reference>
<accession>X1CFH8</accession>
<name>X1CFH8_9ZZZZ</name>
<dbReference type="InterPro" id="IPR036412">
    <property type="entry name" value="HAD-like_sf"/>
</dbReference>
<gene>
    <name evidence="1" type="ORF">S01H4_62562</name>
</gene>
<sequence length="95" mass="10950">RRIGYLNRIKYYSAIDNLEIVSKDRLYKMVIEDLHVNPESSYVFEDSPLGEAAAKINRIKTIIINTSGLSDHFFNTNLIFADYTVPSLCSYLLKE</sequence>
<dbReference type="Gene3D" id="3.40.50.1000">
    <property type="entry name" value="HAD superfamily/HAD-like"/>
    <property type="match status" value="1"/>
</dbReference>
<organism evidence="1">
    <name type="scientific">marine sediment metagenome</name>
    <dbReference type="NCBI Taxonomy" id="412755"/>
    <lineage>
        <taxon>unclassified sequences</taxon>
        <taxon>metagenomes</taxon>
        <taxon>ecological metagenomes</taxon>
    </lineage>
</organism>
<evidence type="ECO:0000313" key="1">
    <source>
        <dbReference type="EMBL" id="GAH07051.1"/>
    </source>
</evidence>
<proteinExistence type="predicted"/>
<comment type="caution">
    <text evidence="1">The sequence shown here is derived from an EMBL/GenBank/DDBJ whole genome shotgun (WGS) entry which is preliminary data.</text>
</comment>
<protein>
    <recommendedName>
        <fullName evidence="2">HAD family hydrolase</fullName>
    </recommendedName>
</protein>
<evidence type="ECO:0008006" key="2">
    <source>
        <dbReference type="Google" id="ProtNLM"/>
    </source>
</evidence>
<dbReference type="SUPFAM" id="SSF56784">
    <property type="entry name" value="HAD-like"/>
    <property type="match status" value="1"/>
</dbReference>